<dbReference type="Pfam" id="PF02325">
    <property type="entry name" value="CCB3_YggT"/>
    <property type="match status" value="1"/>
</dbReference>
<comment type="similarity">
    <text evidence="7">Belongs to the mitochondrial carrier (TC 2.A.29) family.</text>
</comment>
<dbReference type="PRINTS" id="PR00926">
    <property type="entry name" value="MITOCARRIER"/>
</dbReference>
<evidence type="ECO:0000256" key="1">
    <source>
        <dbReference type="ARBA" id="ARBA00004141"/>
    </source>
</evidence>
<keyword evidence="5 6" id="KW-0472">Membrane</keyword>
<dbReference type="GO" id="GO:0055085">
    <property type="term" value="P:transmembrane transport"/>
    <property type="evidence" value="ECO:0007669"/>
    <property type="project" value="InterPro"/>
</dbReference>
<dbReference type="EMBL" id="PKMF04000942">
    <property type="protein sequence ID" value="KAK7816396.1"/>
    <property type="molecule type" value="Genomic_DNA"/>
</dbReference>
<evidence type="ECO:0000256" key="6">
    <source>
        <dbReference type="PROSITE-ProRule" id="PRU00282"/>
    </source>
</evidence>
<dbReference type="InterPro" id="IPR003425">
    <property type="entry name" value="CCB3/YggT"/>
</dbReference>
<keyword evidence="9" id="KW-1185">Reference proteome</keyword>
<evidence type="ECO:0000256" key="2">
    <source>
        <dbReference type="ARBA" id="ARBA00022448"/>
    </source>
</evidence>
<name>A0AAW0IQL9_QUESU</name>
<feature type="repeat" description="Solcar" evidence="6">
    <location>
        <begin position="168"/>
        <end position="258"/>
    </location>
</feature>
<comment type="caution">
    <text evidence="8">The sequence shown here is derived from an EMBL/GenBank/DDBJ whole genome shotgun (WGS) entry which is preliminary data.</text>
</comment>
<evidence type="ECO:0000256" key="4">
    <source>
        <dbReference type="ARBA" id="ARBA00022737"/>
    </source>
</evidence>
<dbReference type="GO" id="GO:0016020">
    <property type="term" value="C:membrane"/>
    <property type="evidence" value="ECO:0007669"/>
    <property type="project" value="UniProtKB-SubCell"/>
</dbReference>
<dbReference type="Proteomes" id="UP000237347">
    <property type="component" value="Unassembled WGS sequence"/>
</dbReference>
<dbReference type="PROSITE" id="PS50920">
    <property type="entry name" value="SOLCAR"/>
    <property type="match status" value="3"/>
</dbReference>
<keyword evidence="3 6" id="KW-0812">Transmembrane</keyword>
<evidence type="ECO:0000256" key="3">
    <source>
        <dbReference type="ARBA" id="ARBA00022692"/>
    </source>
</evidence>
<dbReference type="InterPro" id="IPR018108">
    <property type="entry name" value="MCP_transmembrane"/>
</dbReference>
<feature type="repeat" description="Solcar" evidence="6">
    <location>
        <begin position="1"/>
        <end position="57"/>
    </location>
</feature>
<dbReference type="SUPFAM" id="SSF103506">
    <property type="entry name" value="Mitochondrial carrier"/>
    <property type="match status" value="1"/>
</dbReference>
<feature type="repeat" description="Solcar" evidence="6">
    <location>
        <begin position="73"/>
        <end position="159"/>
    </location>
</feature>
<dbReference type="Pfam" id="PF00153">
    <property type="entry name" value="Mito_carr"/>
    <property type="match status" value="3"/>
</dbReference>
<keyword evidence="4" id="KW-0677">Repeat</keyword>
<sequence length="494" mass="54255">MHSDVATMRKPNIWHEASRIVGEEGVRAFWKGNLVTIAHRLPYSSVNFYAYEHYKKLLKMIPGLENHRDNIGTDLCVHFVAGGSAGITAASATYPLDLVRTRLAAQTNVMYYRGIWHTLQTITKEEGVLGLYKGLGATLLGVGPSIAISFSVYETLRSFWTLHRPDDSTSLISLSCGSLSGIASSTATFPIDLVRRRKQLEGAGGRARVYTTGLFGIFRQIIQNEGFRGLYRGILPEYYKVVPGVGICFMTYETLKKLLTDTTTSLNQRGKMAPLTLITSQSNLLLRTPLPLPPPNLTPNIRIHSSPLSLNQNPKPFSLRLTTKRNPTTLVVLSSTSSTSSSTIPTPQISYSSPFTKTLTTIASIALLVLPKIIMGPQSHLGLVSSVGPLFFAALKDRPSGYLNTPLTVVAAGLAKWLDIYSGVLMVRVLLSWFPNIPWDRQPLSAIRDLCDPYLNLFRNIIPPIFDTLDVSPLLAFAVLGTLGSILNSSRGMY</sequence>
<protein>
    <submittedName>
        <fullName evidence="8">Ylmg like protein 1-2</fullName>
    </submittedName>
</protein>
<comment type="subcellular location">
    <subcellularLocation>
        <location evidence="1">Membrane</location>
        <topology evidence="1">Multi-pass membrane protein</topology>
    </subcellularLocation>
</comment>
<keyword evidence="2 7" id="KW-0813">Transport</keyword>
<reference evidence="8 9" key="1">
    <citation type="journal article" date="2018" name="Sci. Data">
        <title>The draft genome sequence of cork oak.</title>
        <authorList>
            <person name="Ramos A.M."/>
            <person name="Usie A."/>
            <person name="Barbosa P."/>
            <person name="Barros P.M."/>
            <person name="Capote T."/>
            <person name="Chaves I."/>
            <person name="Simoes F."/>
            <person name="Abreu I."/>
            <person name="Carrasquinho I."/>
            <person name="Faro C."/>
            <person name="Guimaraes J.B."/>
            <person name="Mendonca D."/>
            <person name="Nobrega F."/>
            <person name="Rodrigues L."/>
            <person name="Saibo N.J.M."/>
            <person name="Varela M.C."/>
            <person name="Egas C."/>
            <person name="Matos J."/>
            <person name="Miguel C.M."/>
            <person name="Oliveira M.M."/>
            <person name="Ricardo C.P."/>
            <person name="Goncalves S."/>
        </authorList>
    </citation>
    <scope>NUCLEOTIDE SEQUENCE [LARGE SCALE GENOMIC DNA]</scope>
    <source>
        <strain evidence="9">cv. HL8</strain>
    </source>
</reference>
<dbReference type="AlphaFoldDB" id="A0AAW0IQL9"/>
<dbReference type="PANTHER" id="PTHR24089">
    <property type="entry name" value="SOLUTE CARRIER FAMILY 25"/>
    <property type="match status" value="1"/>
</dbReference>
<evidence type="ECO:0000313" key="8">
    <source>
        <dbReference type="EMBL" id="KAK7816396.1"/>
    </source>
</evidence>
<dbReference type="InterPro" id="IPR002067">
    <property type="entry name" value="MCP"/>
</dbReference>
<evidence type="ECO:0000313" key="9">
    <source>
        <dbReference type="Proteomes" id="UP000237347"/>
    </source>
</evidence>
<evidence type="ECO:0000256" key="7">
    <source>
        <dbReference type="RuleBase" id="RU000488"/>
    </source>
</evidence>
<dbReference type="InterPro" id="IPR023395">
    <property type="entry name" value="MCP_dom_sf"/>
</dbReference>
<gene>
    <name evidence="8" type="primary">YLMG1-2_0</name>
    <name evidence="8" type="ORF">CFP56_044119</name>
</gene>
<evidence type="ECO:0000256" key="5">
    <source>
        <dbReference type="ARBA" id="ARBA00023136"/>
    </source>
</evidence>
<accession>A0AAW0IQL9</accession>
<dbReference type="Gene3D" id="1.50.40.10">
    <property type="entry name" value="Mitochondrial carrier domain"/>
    <property type="match status" value="1"/>
</dbReference>
<proteinExistence type="inferred from homology"/>
<organism evidence="8 9">
    <name type="scientific">Quercus suber</name>
    <name type="common">Cork oak</name>
    <dbReference type="NCBI Taxonomy" id="58331"/>
    <lineage>
        <taxon>Eukaryota</taxon>
        <taxon>Viridiplantae</taxon>
        <taxon>Streptophyta</taxon>
        <taxon>Embryophyta</taxon>
        <taxon>Tracheophyta</taxon>
        <taxon>Spermatophyta</taxon>
        <taxon>Magnoliopsida</taxon>
        <taxon>eudicotyledons</taxon>
        <taxon>Gunneridae</taxon>
        <taxon>Pentapetalae</taxon>
        <taxon>rosids</taxon>
        <taxon>fabids</taxon>
        <taxon>Fagales</taxon>
        <taxon>Fagaceae</taxon>
        <taxon>Quercus</taxon>
    </lineage>
</organism>